<proteinExistence type="predicted"/>
<accession>A0A915J3R3</accession>
<protein>
    <submittedName>
        <fullName evidence="2">Uncharacterized protein</fullName>
    </submittedName>
</protein>
<organism evidence="1 2">
    <name type="scientific">Romanomermis culicivorax</name>
    <name type="common">Nematode worm</name>
    <dbReference type="NCBI Taxonomy" id="13658"/>
    <lineage>
        <taxon>Eukaryota</taxon>
        <taxon>Metazoa</taxon>
        <taxon>Ecdysozoa</taxon>
        <taxon>Nematoda</taxon>
        <taxon>Enoplea</taxon>
        <taxon>Dorylaimia</taxon>
        <taxon>Mermithida</taxon>
        <taxon>Mermithoidea</taxon>
        <taxon>Mermithidae</taxon>
        <taxon>Romanomermis</taxon>
    </lineage>
</organism>
<dbReference type="WBParaSite" id="nRc.2.0.1.t20769-RA">
    <property type="protein sequence ID" value="nRc.2.0.1.t20769-RA"/>
    <property type="gene ID" value="nRc.2.0.1.g20769"/>
</dbReference>
<evidence type="ECO:0000313" key="2">
    <source>
        <dbReference type="WBParaSite" id="nRc.2.0.1.t20769-RA"/>
    </source>
</evidence>
<name>A0A915J3R3_ROMCU</name>
<sequence>MEEEARLEEISKIFTFTGKLYFDLQILFFLNSIQNYNPVTKFNPATSNPQHPRYFYSVKSYGVCKFAVSSKIRLLDVHISQNLFGFGQNIWKKISVIRQADPPFRRKEGGFRIRRLTKISAKKVRIPYNSSSSASSF</sequence>
<dbReference type="Proteomes" id="UP000887565">
    <property type="component" value="Unplaced"/>
</dbReference>
<reference evidence="2" key="1">
    <citation type="submission" date="2022-11" db="UniProtKB">
        <authorList>
            <consortium name="WormBaseParasite"/>
        </authorList>
    </citation>
    <scope>IDENTIFICATION</scope>
</reference>
<evidence type="ECO:0000313" key="1">
    <source>
        <dbReference type="Proteomes" id="UP000887565"/>
    </source>
</evidence>
<keyword evidence="1" id="KW-1185">Reference proteome</keyword>
<dbReference type="AlphaFoldDB" id="A0A915J3R3"/>